<feature type="compositionally biased region" description="Low complexity" evidence="1">
    <location>
        <begin position="43"/>
        <end position="55"/>
    </location>
</feature>
<organism evidence="3 4">
    <name type="scientific">Acropora cervicornis</name>
    <name type="common">Staghorn coral</name>
    <dbReference type="NCBI Taxonomy" id="6130"/>
    <lineage>
        <taxon>Eukaryota</taxon>
        <taxon>Metazoa</taxon>
        <taxon>Cnidaria</taxon>
        <taxon>Anthozoa</taxon>
        <taxon>Hexacorallia</taxon>
        <taxon>Scleractinia</taxon>
        <taxon>Astrocoeniina</taxon>
        <taxon>Acroporidae</taxon>
        <taxon>Acropora</taxon>
    </lineage>
</organism>
<keyword evidence="4" id="KW-1185">Reference proteome</keyword>
<keyword evidence="2" id="KW-0812">Transmembrane</keyword>
<dbReference type="EMBL" id="JARQWQ010000011">
    <property type="protein sequence ID" value="KAK2568761.1"/>
    <property type="molecule type" value="Genomic_DNA"/>
</dbReference>
<evidence type="ECO:0000256" key="2">
    <source>
        <dbReference type="SAM" id="Phobius"/>
    </source>
</evidence>
<accession>A0AAD9QX97</accession>
<keyword evidence="2" id="KW-0472">Membrane</keyword>
<reference evidence="3" key="2">
    <citation type="journal article" date="2023" name="Science">
        <title>Genomic signatures of disease resistance in endangered staghorn corals.</title>
        <authorList>
            <person name="Vollmer S.V."/>
            <person name="Selwyn J.D."/>
            <person name="Despard B.A."/>
            <person name="Roesel C.L."/>
        </authorList>
    </citation>
    <scope>NUCLEOTIDE SEQUENCE</scope>
    <source>
        <strain evidence="3">K2</strain>
    </source>
</reference>
<comment type="caution">
    <text evidence="3">The sequence shown here is derived from an EMBL/GenBank/DDBJ whole genome shotgun (WGS) entry which is preliminary data.</text>
</comment>
<proteinExistence type="predicted"/>
<protein>
    <submittedName>
        <fullName evidence="3">Uncharacterized protein</fullName>
    </submittedName>
</protein>
<dbReference type="Proteomes" id="UP001249851">
    <property type="component" value="Unassembled WGS sequence"/>
</dbReference>
<reference evidence="3" key="1">
    <citation type="journal article" date="2023" name="G3 (Bethesda)">
        <title>Whole genome assembly and annotation of the endangered Caribbean coral Acropora cervicornis.</title>
        <authorList>
            <person name="Selwyn J.D."/>
            <person name="Vollmer S.V."/>
        </authorList>
    </citation>
    <scope>NUCLEOTIDE SEQUENCE</scope>
    <source>
        <strain evidence="3">K2</strain>
    </source>
</reference>
<feature type="region of interest" description="Disordered" evidence="1">
    <location>
        <begin position="43"/>
        <end position="84"/>
    </location>
</feature>
<name>A0AAD9QX97_ACRCE</name>
<feature type="transmembrane region" description="Helical" evidence="2">
    <location>
        <begin position="9"/>
        <end position="26"/>
    </location>
</feature>
<gene>
    <name evidence="3" type="ORF">P5673_006775</name>
</gene>
<evidence type="ECO:0000256" key="1">
    <source>
        <dbReference type="SAM" id="MobiDB-lite"/>
    </source>
</evidence>
<sequence length="497" mass="56672">MANLSSSKLFLFLCAFVGSMVLYFAVTKDDSMIVRGKTIPEYGSSSTGASKSPSTDTSRKASSDISTGESPASNSLTGVSSHASADKSADVSSYTVGKPTGASSDISTGLPADTQITLLLRMPGSVMEHRERYYCDLFRTTVLYWPPSYGKTVLVLDDESRKDHEFAGIVNKHARENFPDYKVEVKYEALPKDKRVLNFPSAPRGPGYNRQLWSSFFLDLYTNDPIIAWMDSDVAFVTPVTKSSIFNGTKLRVLGWDCTFHFTWVQEWALTTERALGLPYVADYMSFFPVYIYRDTFVSCRKHILKHLKVTNFEDAFKLFYHDRNMLSPVSVVLSYAWFFERSRYDWNMKLCTDLTEYNKKFPTGSKIRPEHLEDILSEPQTAFHVSYGKFLTVNILISYCLTQQEAGNRIDFCLRHSFSLNDNFDLLHHDLQRVRTIRPNPCANGKADYCLQVLGRHYKKVGLEVKENKRKLEWSHVETVEKLAKEIGITCKPLMY</sequence>
<feature type="compositionally biased region" description="Polar residues" evidence="1">
    <location>
        <begin position="63"/>
        <end position="83"/>
    </location>
</feature>
<evidence type="ECO:0000313" key="3">
    <source>
        <dbReference type="EMBL" id="KAK2568761.1"/>
    </source>
</evidence>
<keyword evidence="2" id="KW-1133">Transmembrane helix</keyword>
<dbReference type="AlphaFoldDB" id="A0AAD9QX97"/>
<evidence type="ECO:0000313" key="4">
    <source>
        <dbReference type="Proteomes" id="UP001249851"/>
    </source>
</evidence>